<dbReference type="InterPro" id="IPR011610">
    <property type="entry name" value="SAM_mthyl_Trfase_ML2640-like"/>
</dbReference>
<dbReference type="GO" id="GO:0032259">
    <property type="term" value="P:methylation"/>
    <property type="evidence" value="ECO:0007669"/>
    <property type="project" value="UniProtKB-KW"/>
</dbReference>
<dbReference type="GO" id="GO:0008168">
    <property type="term" value="F:methyltransferase activity"/>
    <property type="evidence" value="ECO:0007669"/>
    <property type="project" value="UniProtKB-UniRule"/>
</dbReference>
<keyword evidence="3" id="KW-0808">Transferase</keyword>
<evidence type="ECO:0000256" key="1">
    <source>
        <dbReference type="ARBA" id="ARBA00008138"/>
    </source>
</evidence>
<dbReference type="PANTHER" id="PTHR43619:SF2">
    <property type="entry name" value="S-ADENOSYL-L-METHIONINE-DEPENDENT METHYLTRANSFERASES SUPERFAMILY PROTEIN"/>
    <property type="match status" value="1"/>
</dbReference>
<dbReference type="PANTHER" id="PTHR43619">
    <property type="entry name" value="S-ADENOSYL-L-METHIONINE-DEPENDENT METHYLTRANSFERASE YKTD-RELATED"/>
    <property type="match status" value="1"/>
</dbReference>
<dbReference type="SUPFAM" id="SSF53335">
    <property type="entry name" value="S-adenosyl-L-methionine-dependent methyltransferases"/>
    <property type="match status" value="1"/>
</dbReference>
<dbReference type="InterPro" id="IPR007213">
    <property type="entry name" value="Ppm1/Ppm2/Tcmp"/>
</dbReference>
<protein>
    <recommendedName>
        <fullName evidence="4">S-adenosyl-L-methionine-dependent methyltransferase</fullName>
        <ecNumber evidence="4">2.1.1.-</ecNumber>
    </recommendedName>
</protein>
<comment type="caution">
    <text evidence="5">The sequence shown here is derived from an EMBL/GenBank/DDBJ whole genome shotgun (WGS) entry which is preliminary data.</text>
</comment>
<comment type="similarity">
    <text evidence="1 4">Belongs to the UPF0677 family.</text>
</comment>
<organism evidence="5 6">
    <name type="scientific">Comamonas kerstersii</name>
    <dbReference type="NCBI Taxonomy" id="225992"/>
    <lineage>
        <taxon>Bacteria</taxon>
        <taxon>Pseudomonadati</taxon>
        <taxon>Pseudomonadota</taxon>
        <taxon>Betaproteobacteria</taxon>
        <taxon>Burkholderiales</taxon>
        <taxon>Comamonadaceae</taxon>
        <taxon>Comamonas</taxon>
    </lineage>
</organism>
<name>A0A0W7Z4H5_9BURK</name>
<dbReference type="EC" id="2.1.1.-" evidence="4"/>
<dbReference type="Gene3D" id="3.40.50.150">
    <property type="entry name" value="Vaccinia Virus protein VP39"/>
    <property type="match status" value="1"/>
</dbReference>
<sequence>MENHQESTFMTTHFNPASCPSPSALRVAASRALHQLLDTQRVFDDPFAIGILGAATAAQLMLDPDAHNDVTARSMRAGMVARSRFAEDRVLRAIAAGVQQYVIVGAGLDTWALRHAQTLPSVQVFELDQPAMQQWKQQMLLANGWRLHPRLHWVPVDLREQAALQDPQRLGWSRSSPSVISMLGVLVYLHQHEVAHSLQRLRALPAGSVLVLDYRLEDQCLPPLERSMMQFTGQMMAAGGEPWLSAHTPDGMRQLLAEAGFTVEEDLGPQELNTRYFARRRDGLQIAGGGFRYLSAIKH</sequence>
<reference evidence="5 6" key="1">
    <citation type="submission" date="2015-12" db="EMBL/GenBank/DDBJ databases">
        <title>Complete genome sequence of a multi-drug resistant strain Acidovorax sp. 12322-1.</title>
        <authorList>
            <person name="Ming D."/>
            <person name="Wang M."/>
            <person name="Hu S."/>
            <person name="Zhou Y."/>
            <person name="Jiang T."/>
        </authorList>
    </citation>
    <scope>NUCLEOTIDE SEQUENCE [LARGE SCALE GENOMIC DNA]</scope>
    <source>
        <strain evidence="5 6">12322-1</strain>
    </source>
</reference>
<evidence type="ECO:0000313" key="6">
    <source>
        <dbReference type="Proteomes" id="UP000053300"/>
    </source>
</evidence>
<dbReference type="EMBL" id="LPXH01000017">
    <property type="protein sequence ID" value="KUF42142.1"/>
    <property type="molecule type" value="Genomic_DNA"/>
</dbReference>
<keyword evidence="2 4" id="KW-0489">Methyltransferase</keyword>
<comment type="function">
    <text evidence="4">Exhibits S-adenosyl-L-methionine-dependent methyltransferase activity.</text>
</comment>
<evidence type="ECO:0000256" key="3">
    <source>
        <dbReference type="ARBA" id="ARBA00022679"/>
    </source>
</evidence>
<evidence type="ECO:0000313" key="5">
    <source>
        <dbReference type="EMBL" id="KUF42142.1"/>
    </source>
</evidence>
<gene>
    <name evidence="5" type="ORF">AS359_00435</name>
</gene>
<dbReference type="InterPro" id="IPR029063">
    <property type="entry name" value="SAM-dependent_MTases_sf"/>
</dbReference>
<dbReference type="Proteomes" id="UP000053300">
    <property type="component" value="Unassembled WGS sequence"/>
</dbReference>
<dbReference type="Pfam" id="PF04072">
    <property type="entry name" value="LCM"/>
    <property type="match status" value="1"/>
</dbReference>
<keyword evidence="6" id="KW-1185">Reference proteome</keyword>
<accession>A0A0W7Z4H5</accession>
<proteinExistence type="inferred from homology"/>
<dbReference type="NCBIfam" id="TIGR00027">
    <property type="entry name" value="mthyl_TIGR00027"/>
    <property type="match status" value="1"/>
</dbReference>
<keyword evidence="4" id="KW-0949">S-adenosyl-L-methionine</keyword>
<evidence type="ECO:0000256" key="4">
    <source>
        <dbReference type="RuleBase" id="RU362030"/>
    </source>
</evidence>
<dbReference type="AlphaFoldDB" id="A0A0W7Z4H5"/>
<evidence type="ECO:0000256" key="2">
    <source>
        <dbReference type="ARBA" id="ARBA00022603"/>
    </source>
</evidence>